<dbReference type="AlphaFoldDB" id="A0A1I7LL32"/>
<keyword evidence="3" id="KW-1185">Reference proteome</keyword>
<dbReference type="Pfam" id="PF04964">
    <property type="entry name" value="Flp_Fap"/>
    <property type="match status" value="1"/>
</dbReference>
<accession>A0A1I7LL32</accession>
<proteinExistence type="predicted"/>
<dbReference type="Proteomes" id="UP000199391">
    <property type="component" value="Unassembled WGS sequence"/>
</dbReference>
<dbReference type="RefSeq" id="WP_093558547.1">
    <property type="nucleotide sequence ID" value="NZ_FPBO01000031.1"/>
</dbReference>
<keyword evidence="1" id="KW-1133">Transmembrane helix</keyword>
<evidence type="ECO:0000313" key="3">
    <source>
        <dbReference type="Proteomes" id="UP000199391"/>
    </source>
</evidence>
<protein>
    <submittedName>
        <fullName evidence="2">Pilus assembly protein Flp/PilA</fullName>
    </submittedName>
</protein>
<keyword evidence="1" id="KW-0812">Transmembrane</keyword>
<dbReference type="OrthoDB" id="5325135at2"/>
<dbReference type="EMBL" id="FPBO01000031">
    <property type="protein sequence ID" value="SFV10397.1"/>
    <property type="molecule type" value="Genomic_DNA"/>
</dbReference>
<gene>
    <name evidence="2" type="ORF">SAMN05216552_103196</name>
</gene>
<name>A0A1I7LL32_9BURK</name>
<organism evidence="2 3">
    <name type="scientific">Pseudoduganella namucuonensis</name>
    <dbReference type="NCBI Taxonomy" id="1035707"/>
    <lineage>
        <taxon>Bacteria</taxon>
        <taxon>Pseudomonadati</taxon>
        <taxon>Pseudomonadota</taxon>
        <taxon>Betaproteobacteria</taxon>
        <taxon>Burkholderiales</taxon>
        <taxon>Oxalobacteraceae</taxon>
        <taxon>Telluria group</taxon>
        <taxon>Pseudoduganella</taxon>
    </lineage>
</organism>
<dbReference type="STRING" id="1035707.SAMN05216552_103196"/>
<reference evidence="3" key="1">
    <citation type="submission" date="2016-10" db="EMBL/GenBank/DDBJ databases">
        <authorList>
            <person name="Varghese N."/>
            <person name="Submissions S."/>
        </authorList>
    </citation>
    <scope>NUCLEOTIDE SEQUENCE [LARGE SCALE GENOMIC DNA]</scope>
    <source>
        <strain evidence="3">CGMCC 1.11014</strain>
    </source>
</reference>
<keyword evidence="1" id="KW-0472">Membrane</keyword>
<evidence type="ECO:0000256" key="1">
    <source>
        <dbReference type="SAM" id="Phobius"/>
    </source>
</evidence>
<dbReference type="InterPro" id="IPR007047">
    <property type="entry name" value="Flp_Fap"/>
</dbReference>
<feature type="transmembrane region" description="Helical" evidence="1">
    <location>
        <begin position="20"/>
        <end position="41"/>
    </location>
</feature>
<sequence length="58" mass="6162">MNTVITTIRNFARDEEGITAIEYGLIAAVMALGLTTLFTSLTGGLDAAFDDIVDKLTP</sequence>
<evidence type="ECO:0000313" key="2">
    <source>
        <dbReference type="EMBL" id="SFV10397.1"/>
    </source>
</evidence>